<dbReference type="AlphaFoldDB" id="A0A1C4W8Y0"/>
<organism evidence="1 2">
    <name type="scientific">Micromonospora chaiyaphumensis</name>
    <dbReference type="NCBI Taxonomy" id="307119"/>
    <lineage>
        <taxon>Bacteria</taxon>
        <taxon>Bacillati</taxon>
        <taxon>Actinomycetota</taxon>
        <taxon>Actinomycetes</taxon>
        <taxon>Micromonosporales</taxon>
        <taxon>Micromonosporaceae</taxon>
        <taxon>Micromonospora</taxon>
    </lineage>
</organism>
<evidence type="ECO:0000313" key="2">
    <source>
        <dbReference type="Proteomes" id="UP000199629"/>
    </source>
</evidence>
<accession>A0A1C4W8Y0</accession>
<gene>
    <name evidence="1" type="ORF">GA0070214_103344</name>
</gene>
<evidence type="ECO:0008006" key="3">
    <source>
        <dbReference type="Google" id="ProtNLM"/>
    </source>
</evidence>
<name>A0A1C4W8Y0_9ACTN</name>
<reference evidence="2" key="1">
    <citation type="submission" date="2016-06" db="EMBL/GenBank/DDBJ databases">
        <authorList>
            <person name="Varghese N."/>
            <person name="Submissions Spin"/>
        </authorList>
    </citation>
    <scope>NUCLEOTIDE SEQUENCE [LARGE SCALE GENOMIC DNA]</scope>
    <source>
        <strain evidence="2">DSM 45246</strain>
    </source>
</reference>
<dbReference type="EMBL" id="FMCS01000003">
    <property type="protein sequence ID" value="SCE92655.1"/>
    <property type="molecule type" value="Genomic_DNA"/>
</dbReference>
<protein>
    <recommendedName>
        <fullName evidence="3">DUF4262 domain-containing protein</fullName>
    </recommendedName>
</protein>
<dbReference type="InterPro" id="IPR025358">
    <property type="entry name" value="DUF4262"/>
</dbReference>
<dbReference type="Proteomes" id="UP000199629">
    <property type="component" value="Unassembled WGS sequence"/>
</dbReference>
<evidence type="ECO:0000313" key="1">
    <source>
        <dbReference type="EMBL" id="SCE92655.1"/>
    </source>
</evidence>
<sequence length="237" mass="25973">MTGLAEDARTPGWSYSTGLWHTLRSPEVCIFGLPTNTAMTIVNIVADQVRQGAVLKPDERRADVLTNHDVAIRPVHPAWYRHFFGAAVDFYQAPPLPIVQVFWPDKQGRFAWEQDAEAGCRASQPLLWLSPAEHPQGVWTEFDPYEGWPFGTSLPYFSVRTASAVVEGKAEITAVVRGYDGSWRFLDGTGDGSATAVTNLRHIANAHPEVAAVADLAHGQRADRAPDGGWVRSALPS</sequence>
<keyword evidence="2" id="KW-1185">Reference proteome</keyword>
<dbReference type="Pfam" id="PF14081">
    <property type="entry name" value="DUF4262"/>
    <property type="match status" value="1"/>
</dbReference>
<proteinExistence type="predicted"/>